<keyword evidence="1" id="KW-0472">Membrane</keyword>
<keyword evidence="1" id="KW-0812">Transmembrane</keyword>
<evidence type="ECO:0000256" key="1">
    <source>
        <dbReference type="SAM" id="Phobius"/>
    </source>
</evidence>
<dbReference type="Gramene" id="PRQ38578">
    <property type="protein sequence ID" value="PRQ38578"/>
    <property type="gene ID" value="RchiOBHm_Chr4g0415521"/>
</dbReference>
<name>A0A2P6QWK4_ROSCH</name>
<organism evidence="2 3">
    <name type="scientific">Rosa chinensis</name>
    <name type="common">China rose</name>
    <dbReference type="NCBI Taxonomy" id="74649"/>
    <lineage>
        <taxon>Eukaryota</taxon>
        <taxon>Viridiplantae</taxon>
        <taxon>Streptophyta</taxon>
        <taxon>Embryophyta</taxon>
        <taxon>Tracheophyta</taxon>
        <taxon>Spermatophyta</taxon>
        <taxon>Magnoliopsida</taxon>
        <taxon>eudicotyledons</taxon>
        <taxon>Gunneridae</taxon>
        <taxon>Pentapetalae</taxon>
        <taxon>rosids</taxon>
        <taxon>fabids</taxon>
        <taxon>Rosales</taxon>
        <taxon>Rosaceae</taxon>
        <taxon>Rosoideae</taxon>
        <taxon>Rosoideae incertae sedis</taxon>
        <taxon>Rosa</taxon>
    </lineage>
</organism>
<gene>
    <name evidence="2" type="ORF">RchiOBHm_Chr4g0415521</name>
</gene>
<protein>
    <submittedName>
        <fullName evidence="2">Uncharacterized protein</fullName>
    </submittedName>
</protein>
<comment type="caution">
    <text evidence="2">The sequence shown here is derived from an EMBL/GenBank/DDBJ whole genome shotgun (WGS) entry which is preliminary data.</text>
</comment>
<reference evidence="2 3" key="1">
    <citation type="journal article" date="2018" name="Nat. Genet.">
        <title>The Rosa genome provides new insights in the design of modern roses.</title>
        <authorList>
            <person name="Bendahmane M."/>
        </authorList>
    </citation>
    <scope>NUCLEOTIDE SEQUENCE [LARGE SCALE GENOMIC DNA]</scope>
    <source>
        <strain evidence="3">cv. Old Blush</strain>
    </source>
</reference>
<dbReference type="AlphaFoldDB" id="A0A2P6QWK4"/>
<sequence>MYHTFIVGIRRISQRPKGSHRPSYYFFHLLLSFSLFLSSQLLCFNFRCAQTQVNTSLVRHSCRVESKMDLKTEINLEMELKMEWQQYSCPKRISEPAIEISAHKLGTTGKTHRVDAVIEVSFLTQ</sequence>
<accession>A0A2P6QWK4</accession>
<keyword evidence="3" id="KW-1185">Reference proteome</keyword>
<dbReference type="Proteomes" id="UP000238479">
    <property type="component" value="Chromosome 4"/>
</dbReference>
<proteinExistence type="predicted"/>
<keyword evidence="1" id="KW-1133">Transmembrane helix</keyword>
<feature type="transmembrane region" description="Helical" evidence="1">
    <location>
        <begin position="24"/>
        <end position="42"/>
    </location>
</feature>
<dbReference type="EMBL" id="PDCK01000042">
    <property type="protein sequence ID" value="PRQ38578.1"/>
    <property type="molecule type" value="Genomic_DNA"/>
</dbReference>
<evidence type="ECO:0000313" key="2">
    <source>
        <dbReference type="EMBL" id="PRQ38578.1"/>
    </source>
</evidence>
<evidence type="ECO:0000313" key="3">
    <source>
        <dbReference type="Proteomes" id="UP000238479"/>
    </source>
</evidence>